<name>A0ABM0GYZ3_SACKO</name>
<evidence type="ECO:0000256" key="8">
    <source>
        <dbReference type="SAM" id="MobiDB-lite"/>
    </source>
</evidence>
<organism evidence="9 10">
    <name type="scientific">Saccoglossus kowalevskii</name>
    <name type="common">Acorn worm</name>
    <dbReference type="NCBI Taxonomy" id="10224"/>
    <lineage>
        <taxon>Eukaryota</taxon>
        <taxon>Metazoa</taxon>
        <taxon>Hemichordata</taxon>
        <taxon>Enteropneusta</taxon>
        <taxon>Harrimaniidae</taxon>
        <taxon>Saccoglossus</taxon>
    </lineage>
</organism>
<evidence type="ECO:0000313" key="9">
    <source>
        <dbReference type="Proteomes" id="UP000694865"/>
    </source>
</evidence>
<dbReference type="InterPro" id="IPR001680">
    <property type="entry name" value="WD40_rpt"/>
</dbReference>
<evidence type="ECO:0000256" key="6">
    <source>
        <dbReference type="ARBA" id="ARBA00025767"/>
    </source>
</evidence>
<keyword evidence="2" id="KW-0698">rRNA processing</keyword>
<evidence type="ECO:0000256" key="5">
    <source>
        <dbReference type="ARBA" id="ARBA00023242"/>
    </source>
</evidence>
<evidence type="ECO:0000256" key="3">
    <source>
        <dbReference type="ARBA" id="ARBA00022574"/>
    </source>
</evidence>
<comment type="similarity">
    <text evidence="6">Belongs to the WD repeat UTP18 family.</text>
</comment>
<keyword evidence="5" id="KW-0539">Nucleus</keyword>
<dbReference type="SUPFAM" id="SSF50978">
    <property type="entry name" value="WD40 repeat-like"/>
    <property type="match status" value="1"/>
</dbReference>
<evidence type="ECO:0000256" key="4">
    <source>
        <dbReference type="ARBA" id="ARBA00022737"/>
    </source>
</evidence>
<keyword evidence="3 7" id="KW-0853">WD repeat</keyword>
<feature type="repeat" description="WD" evidence="7">
    <location>
        <begin position="327"/>
        <end position="368"/>
    </location>
</feature>
<dbReference type="SMART" id="SM00320">
    <property type="entry name" value="WD40"/>
    <property type="match status" value="4"/>
</dbReference>
<dbReference type="GeneID" id="100378445"/>
<feature type="region of interest" description="Disordered" evidence="8">
    <location>
        <begin position="143"/>
        <end position="169"/>
    </location>
</feature>
<feature type="region of interest" description="Disordered" evidence="8">
    <location>
        <begin position="1"/>
        <end position="32"/>
    </location>
</feature>
<feature type="compositionally biased region" description="Acidic residues" evidence="8">
    <location>
        <begin position="154"/>
        <end position="166"/>
    </location>
</feature>
<keyword evidence="4" id="KW-0677">Repeat</keyword>
<dbReference type="PANTHER" id="PTHR18359:SF0">
    <property type="entry name" value="U3 SMALL NUCLEOLAR RNA-ASSOCIATED PROTEIN 18 HOMOLOG"/>
    <property type="match status" value="1"/>
</dbReference>
<dbReference type="PROSITE" id="PS50082">
    <property type="entry name" value="WD_REPEATS_2"/>
    <property type="match status" value="1"/>
</dbReference>
<evidence type="ECO:0000313" key="10">
    <source>
        <dbReference type="RefSeq" id="XP_002740511.2"/>
    </source>
</evidence>
<evidence type="ECO:0000256" key="7">
    <source>
        <dbReference type="PROSITE-ProRule" id="PRU00221"/>
    </source>
</evidence>
<gene>
    <name evidence="10" type="primary">LOC100378445</name>
</gene>
<dbReference type="Proteomes" id="UP000694865">
    <property type="component" value="Unplaced"/>
</dbReference>
<keyword evidence="9" id="KW-1185">Reference proteome</keyword>
<dbReference type="InterPro" id="IPR015943">
    <property type="entry name" value="WD40/YVTN_repeat-like_dom_sf"/>
</dbReference>
<comment type="subcellular location">
    <subcellularLocation>
        <location evidence="1">Nucleus</location>
        <location evidence="1">Nucleolus</location>
    </subcellularLocation>
</comment>
<reference evidence="10" key="1">
    <citation type="submission" date="2025-08" db="UniProtKB">
        <authorList>
            <consortium name="RefSeq"/>
        </authorList>
    </citation>
    <scope>IDENTIFICATION</scope>
    <source>
        <tissue evidence="10">Testes</tissue>
    </source>
</reference>
<dbReference type="RefSeq" id="XP_002740511.2">
    <property type="nucleotide sequence ID" value="XM_002740465.2"/>
</dbReference>
<evidence type="ECO:0000256" key="2">
    <source>
        <dbReference type="ARBA" id="ARBA00022552"/>
    </source>
</evidence>
<dbReference type="Gene3D" id="2.130.10.10">
    <property type="entry name" value="YVTN repeat-like/Quinoprotein amine dehydrogenase"/>
    <property type="match status" value="1"/>
</dbReference>
<evidence type="ECO:0000256" key="1">
    <source>
        <dbReference type="ARBA" id="ARBA00004604"/>
    </source>
</evidence>
<dbReference type="Pfam" id="PF00400">
    <property type="entry name" value="WD40"/>
    <property type="match status" value="1"/>
</dbReference>
<proteinExistence type="inferred from homology"/>
<feature type="region of interest" description="Disordered" evidence="8">
    <location>
        <begin position="64"/>
        <end position="85"/>
    </location>
</feature>
<accession>A0ABM0GYZ3</accession>
<feature type="compositionally biased region" description="Basic and acidic residues" evidence="8">
    <location>
        <begin position="8"/>
        <end position="24"/>
    </location>
</feature>
<sequence>MLRQRIKRSLDEQVENTERDDAKNRKTATRQQKFLTLGSDNKQEEEEMLEKLVFGGEHLIIEQFEKESSKSKTTKEDNSEERSQGILDKKIKPAWIDEDDEQVVIDFTQRKHQYLKKPNDSVLTGDILQERLRSNFEKAVGRAPSWAKLKSEREEDSEGASDDEDDVLKHTGDYLTTSDKLTKDILQIKRCTHANKQKPTQGKIESVEFHPGAQVILTAGRDQTLNLFQVDGRTNPKIQSVFVEDFPIRTAHFTADGEQVVMSANMRCFYVYDMMAGKVIRIPDIKGIQERNLTTFKISPDGKYIVFLGSYGYMYVLSAKNKEWITTLKMNGSVDAIAFNDDGSRMYSHGDDGEVYIWDMNSRRCVHRFIDEGCIKGTSLAVANHEQYVACGSDSGVVNIYDDSCLTLKSPKPIKSAMNLVTRVTQSKFNSTNEILAVSSNLTKDAVKLIHFPSMSAFSNFPEFQVSIYKPTCLDFSPRSGYLAIGNNKGDALLYRLKHYSES</sequence>
<dbReference type="InterPro" id="IPR045161">
    <property type="entry name" value="Utp18"/>
</dbReference>
<protein>
    <submittedName>
        <fullName evidence="10">U3 small nucleolar RNA-associated protein 18 homolog</fullName>
    </submittedName>
</protein>
<dbReference type="PANTHER" id="PTHR18359">
    <property type="entry name" value="WD-REPEAT PROTEIN-RELATED"/>
    <property type="match status" value="1"/>
</dbReference>
<dbReference type="InterPro" id="IPR036322">
    <property type="entry name" value="WD40_repeat_dom_sf"/>
</dbReference>
<dbReference type="PROSITE" id="PS50294">
    <property type="entry name" value="WD_REPEATS_REGION"/>
    <property type="match status" value="1"/>
</dbReference>